<feature type="transmembrane region" description="Helical" evidence="6">
    <location>
        <begin position="358"/>
        <end position="375"/>
    </location>
</feature>
<feature type="transmembrane region" description="Helical" evidence="6">
    <location>
        <begin position="328"/>
        <end position="346"/>
    </location>
</feature>
<dbReference type="Proteomes" id="UP001275084">
    <property type="component" value="Unassembled WGS sequence"/>
</dbReference>
<dbReference type="Gene3D" id="1.20.1250.20">
    <property type="entry name" value="MFS general substrate transporter like domains"/>
    <property type="match status" value="2"/>
</dbReference>
<dbReference type="CDD" id="cd17476">
    <property type="entry name" value="MFS_Amf1_MDR_like"/>
    <property type="match status" value="1"/>
</dbReference>
<feature type="domain" description="Major facilitator superfamily (MFS) profile" evidence="7">
    <location>
        <begin position="289"/>
        <end position="751"/>
    </location>
</feature>
<feature type="transmembrane region" description="Helical" evidence="6">
    <location>
        <begin position="523"/>
        <end position="541"/>
    </location>
</feature>
<feature type="transmembrane region" description="Helical" evidence="6">
    <location>
        <begin position="424"/>
        <end position="449"/>
    </location>
</feature>
<sequence>MEKARPASLWVDSQAVEALQRAADAMMMATESFRKQFQVQDGINPRPATYAAYGAHVPKFSEAATPRPVPQSHPSESNKGIDLPKMRRCSGRPDPGNQNQTCSFSSRHRPQTLPPAFLIVPAQYSRHSLAGAEDDNSSGAHITEPTVLKHPPATTARNSHTASRPLDTASEAAVGTKDEWHRRSHHSKAPRWAHTDAKRTHHRHQGHKRSSHQHEQRLVGIPPAVPLSGEREKAFPAMHHHNLRSSPARLSDEDDAGASPLIANKARQTRAAGTVPSSRPEGFSAVREVLFVLVVCSAQMLMLSGLAQAMLPARIIGGSFPDTNLGTVAWYSAAYSLTSATFVLPSGRLGDLFGHKRVFVVGFLWYGFWSLLAGFAPGVQAAGLRGTVYFCFCRAMQGVGPALLVPNGVAMLGRGYAPGKRKNIVMCLFGASAPLGFVVGSVMASMFATKAWWPWAFWTLAAVCVLLAAVSAAVLPATAATVRKGESLWGQLDGYGILLGITGLVLFNYAFNQAPIVSWKTPYTYFILIIGAMLIAAFLWHECHTAKHPLIPVTAMRANTNFVLGCTAAGWACFSIWIYYTIFMLETLRGWSPLLASVSFAHAPVSGLIASLLAGILITRTGPHWIMLVSMCAFFAGSLLLATAPVGQTYWLNTFFSILIMPFGMDMSNPAATILLSNSVSKEHQGIAASLVVMVVNYSISIALGLAGTVEAQVNNTRKDRLVGFRAAQYLGTGIGFLGVLLALCFLLQSHHSRPSLPPLRQQRRVKESTRYSQREG</sequence>
<feature type="transmembrane region" description="Helical" evidence="6">
    <location>
        <begin position="562"/>
        <end position="582"/>
    </location>
</feature>
<comment type="caution">
    <text evidence="8">The sequence shown here is derived from an EMBL/GenBank/DDBJ whole genome shotgun (WGS) entry which is preliminary data.</text>
</comment>
<protein>
    <submittedName>
        <fullName evidence="8">Major facilitator superfamily-domain-containing protein</fullName>
    </submittedName>
</protein>
<organism evidence="8 9">
    <name type="scientific">Lasiosphaeria hispida</name>
    <dbReference type="NCBI Taxonomy" id="260671"/>
    <lineage>
        <taxon>Eukaryota</taxon>
        <taxon>Fungi</taxon>
        <taxon>Dikarya</taxon>
        <taxon>Ascomycota</taxon>
        <taxon>Pezizomycotina</taxon>
        <taxon>Sordariomycetes</taxon>
        <taxon>Sordariomycetidae</taxon>
        <taxon>Sordariales</taxon>
        <taxon>Lasiosphaeriaceae</taxon>
        <taxon>Lasiosphaeria</taxon>
    </lineage>
</organism>
<comment type="subcellular location">
    <subcellularLocation>
        <location evidence="1">Membrane</location>
        <topology evidence="1">Multi-pass membrane protein</topology>
    </subcellularLocation>
</comment>
<evidence type="ECO:0000259" key="7">
    <source>
        <dbReference type="PROSITE" id="PS50850"/>
    </source>
</evidence>
<dbReference type="PANTHER" id="PTHR42718:SF1">
    <property type="entry name" value="LOW AFFINITY AMMONIUM TRANSPORTER"/>
    <property type="match status" value="1"/>
</dbReference>
<feature type="region of interest" description="Disordered" evidence="5">
    <location>
        <begin position="757"/>
        <end position="777"/>
    </location>
</feature>
<evidence type="ECO:0000256" key="1">
    <source>
        <dbReference type="ARBA" id="ARBA00004141"/>
    </source>
</evidence>
<gene>
    <name evidence="8" type="ORF">B0T25DRAFT_272569</name>
</gene>
<dbReference type="AlphaFoldDB" id="A0AAJ0HAW4"/>
<proteinExistence type="predicted"/>
<dbReference type="InterPro" id="IPR011701">
    <property type="entry name" value="MFS"/>
</dbReference>
<dbReference type="InterPro" id="IPR020846">
    <property type="entry name" value="MFS_dom"/>
</dbReference>
<feature type="transmembrane region" description="Helical" evidence="6">
    <location>
        <begin position="727"/>
        <end position="748"/>
    </location>
</feature>
<evidence type="ECO:0000313" key="9">
    <source>
        <dbReference type="Proteomes" id="UP001275084"/>
    </source>
</evidence>
<dbReference type="GO" id="GO:0016020">
    <property type="term" value="C:membrane"/>
    <property type="evidence" value="ECO:0007669"/>
    <property type="project" value="UniProtKB-SubCell"/>
</dbReference>
<feature type="transmembrane region" description="Helical" evidence="6">
    <location>
        <begin position="594"/>
        <end position="618"/>
    </location>
</feature>
<feature type="compositionally biased region" description="Polar residues" evidence="5">
    <location>
        <begin position="96"/>
        <end position="105"/>
    </location>
</feature>
<feature type="transmembrane region" description="Helical" evidence="6">
    <location>
        <begin position="455"/>
        <end position="480"/>
    </location>
</feature>
<dbReference type="InterPro" id="IPR036259">
    <property type="entry name" value="MFS_trans_sf"/>
</dbReference>
<accession>A0AAJ0HAW4</accession>
<feature type="compositionally biased region" description="Basic and acidic residues" evidence="5">
    <location>
        <begin position="765"/>
        <end position="777"/>
    </location>
</feature>
<feature type="compositionally biased region" description="Basic residues" evidence="5">
    <location>
        <begin position="199"/>
        <end position="211"/>
    </location>
</feature>
<evidence type="ECO:0000256" key="3">
    <source>
        <dbReference type="ARBA" id="ARBA00022989"/>
    </source>
</evidence>
<evidence type="ECO:0000256" key="4">
    <source>
        <dbReference type="ARBA" id="ARBA00023136"/>
    </source>
</evidence>
<dbReference type="PROSITE" id="PS50850">
    <property type="entry name" value="MFS"/>
    <property type="match status" value="1"/>
</dbReference>
<feature type="region of interest" description="Disordered" evidence="5">
    <location>
        <begin position="62"/>
        <end position="110"/>
    </location>
</feature>
<dbReference type="Pfam" id="PF07690">
    <property type="entry name" value="MFS_1"/>
    <property type="match status" value="1"/>
</dbReference>
<evidence type="ECO:0000256" key="2">
    <source>
        <dbReference type="ARBA" id="ARBA00022692"/>
    </source>
</evidence>
<reference evidence="8" key="1">
    <citation type="journal article" date="2023" name="Mol. Phylogenet. Evol.">
        <title>Genome-scale phylogeny and comparative genomics of the fungal order Sordariales.</title>
        <authorList>
            <person name="Hensen N."/>
            <person name="Bonometti L."/>
            <person name="Westerberg I."/>
            <person name="Brannstrom I.O."/>
            <person name="Guillou S."/>
            <person name="Cros-Aarteil S."/>
            <person name="Calhoun S."/>
            <person name="Haridas S."/>
            <person name="Kuo A."/>
            <person name="Mondo S."/>
            <person name="Pangilinan J."/>
            <person name="Riley R."/>
            <person name="LaButti K."/>
            <person name="Andreopoulos B."/>
            <person name="Lipzen A."/>
            <person name="Chen C."/>
            <person name="Yan M."/>
            <person name="Daum C."/>
            <person name="Ng V."/>
            <person name="Clum A."/>
            <person name="Steindorff A."/>
            <person name="Ohm R.A."/>
            <person name="Martin F."/>
            <person name="Silar P."/>
            <person name="Natvig D.O."/>
            <person name="Lalanne C."/>
            <person name="Gautier V."/>
            <person name="Ament-Velasquez S.L."/>
            <person name="Kruys A."/>
            <person name="Hutchinson M.I."/>
            <person name="Powell A.J."/>
            <person name="Barry K."/>
            <person name="Miller A.N."/>
            <person name="Grigoriev I.V."/>
            <person name="Debuchy R."/>
            <person name="Gladieux P."/>
            <person name="Hiltunen Thoren M."/>
            <person name="Johannesson H."/>
        </authorList>
    </citation>
    <scope>NUCLEOTIDE SEQUENCE</scope>
    <source>
        <strain evidence="8">CBS 955.72</strain>
    </source>
</reference>
<feature type="region of interest" description="Disordered" evidence="5">
    <location>
        <begin position="130"/>
        <end position="216"/>
    </location>
</feature>
<keyword evidence="9" id="KW-1185">Reference proteome</keyword>
<dbReference type="GO" id="GO:0022857">
    <property type="term" value="F:transmembrane transporter activity"/>
    <property type="evidence" value="ECO:0007669"/>
    <property type="project" value="InterPro"/>
</dbReference>
<name>A0AAJ0HAW4_9PEZI</name>
<reference evidence="8" key="2">
    <citation type="submission" date="2023-06" db="EMBL/GenBank/DDBJ databases">
        <authorList>
            <consortium name="Lawrence Berkeley National Laboratory"/>
            <person name="Haridas S."/>
            <person name="Hensen N."/>
            <person name="Bonometti L."/>
            <person name="Westerberg I."/>
            <person name="Brannstrom I.O."/>
            <person name="Guillou S."/>
            <person name="Cros-Aarteil S."/>
            <person name="Calhoun S."/>
            <person name="Kuo A."/>
            <person name="Mondo S."/>
            <person name="Pangilinan J."/>
            <person name="Riley R."/>
            <person name="Labutti K."/>
            <person name="Andreopoulos B."/>
            <person name="Lipzen A."/>
            <person name="Chen C."/>
            <person name="Yanf M."/>
            <person name="Daum C."/>
            <person name="Ng V."/>
            <person name="Clum A."/>
            <person name="Steindorff A."/>
            <person name="Ohm R."/>
            <person name="Martin F."/>
            <person name="Silar P."/>
            <person name="Natvig D."/>
            <person name="Lalanne C."/>
            <person name="Gautier V."/>
            <person name="Ament-Velasquez S.L."/>
            <person name="Kruys A."/>
            <person name="Hutchinson M.I."/>
            <person name="Powell A.J."/>
            <person name="Barry K."/>
            <person name="Miller A.N."/>
            <person name="Grigoriev I.V."/>
            <person name="Debuchy R."/>
            <person name="Gladieux P."/>
            <person name="Thoren M.H."/>
            <person name="Johannesson H."/>
        </authorList>
    </citation>
    <scope>NUCLEOTIDE SEQUENCE</scope>
    <source>
        <strain evidence="8">CBS 955.72</strain>
    </source>
</reference>
<evidence type="ECO:0000256" key="5">
    <source>
        <dbReference type="SAM" id="MobiDB-lite"/>
    </source>
</evidence>
<evidence type="ECO:0000313" key="8">
    <source>
        <dbReference type="EMBL" id="KAK3346228.1"/>
    </source>
</evidence>
<feature type="compositionally biased region" description="Basic residues" evidence="5">
    <location>
        <begin position="182"/>
        <end position="191"/>
    </location>
</feature>
<dbReference type="PANTHER" id="PTHR42718">
    <property type="entry name" value="MAJOR FACILITATOR SUPERFAMILY MULTIDRUG TRANSPORTER MFSC"/>
    <property type="match status" value="1"/>
</dbReference>
<evidence type="ECO:0000256" key="6">
    <source>
        <dbReference type="SAM" id="Phobius"/>
    </source>
</evidence>
<keyword evidence="4 6" id="KW-0472">Membrane</keyword>
<keyword evidence="3 6" id="KW-1133">Transmembrane helix</keyword>
<keyword evidence="2 6" id="KW-0812">Transmembrane</keyword>
<feature type="transmembrane region" description="Helical" evidence="6">
    <location>
        <begin position="387"/>
        <end position="412"/>
    </location>
</feature>
<dbReference type="SUPFAM" id="SSF103473">
    <property type="entry name" value="MFS general substrate transporter"/>
    <property type="match status" value="1"/>
</dbReference>
<feature type="transmembrane region" description="Helical" evidence="6">
    <location>
        <begin position="625"/>
        <end position="644"/>
    </location>
</feature>
<feature type="transmembrane region" description="Helical" evidence="6">
    <location>
        <begin position="289"/>
        <end position="308"/>
    </location>
</feature>
<feature type="transmembrane region" description="Helical" evidence="6">
    <location>
        <begin position="687"/>
        <end position="707"/>
    </location>
</feature>
<dbReference type="EMBL" id="JAUIQD010000006">
    <property type="protein sequence ID" value="KAK3346228.1"/>
    <property type="molecule type" value="Genomic_DNA"/>
</dbReference>
<feature type="transmembrane region" description="Helical" evidence="6">
    <location>
        <begin position="492"/>
        <end position="511"/>
    </location>
</feature>